<evidence type="ECO:0000313" key="1">
    <source>
        <dbReference type="EMBL" id="MFC3834360.1"/>
    </source>
</evidence>
<dbReference type="SUPFAM" id="SSF55729">
    <property type="entry name" value="Acyl-CoA N-acyltransferases (Nat)"/>
    <property type="match status" value="1"/>
</dbReference>
<dbReference type="Gene3D" id="3.40.630.30">
    <property type="match status" value="1"/>
</dbReference>
<proteinExistence type="predicted"/>
<sequence>MIVLRKSRAGLPYTVAWFPDSGDAARLQRLPAPVVLIRQGSDDFMAAFQTRVVSSRTFCTVVTDLTQSEEALRSALDRTRRTRLKRALALEHRYEVGTPDTLGGARALIDTFQTTTFGHPVGRRNWQVIAEHGSLAQVSVGGQVMAAIAFLIDGQRRARMLYSATVSRTDHRTPPALISELNSALIWHEMLQYRALGIAAFDLGGLFDDPLHPSAGIDRFKLSFGGQRRMEVHALCSPYPPVRRALHVVRRIRPLLA</sequence>
<dbReference type="EMBL" id="JBHRZG010000022">
    <property type="protein sequence ID" value="MFC3834360.1"/>
    <property type="molecule type" value="Genomic_DNA"/>
</dbReference>
<keyword evidence="2" id="KW-1185">Reference proteome</keyword>
<protein>
    <recommendedName>
        <fullName evidence="3">Peptidoglycan bridge formation glycyltransferase FemA/FemB family protein</fullName>
    </recommendedName>
</protein>
<dbReference type="RefSeq" id="WP_380102917.1">
    <property type="nucleotide sequence ID" value="NZ_JBHRZG010000022.1"/>
</dbReference>
<gene>
    <name evidence="1" type="ORF">ACFOSB_16015</name>
</gene>
<dbReference type="InterPro" id="IPR016181">
    <property type="entry name" value="Acyl_CoA_acyltransferase"/>
</dbReference>
<name>A0ABV7ZC69_9DEIO</name>
<accession>A0ABV7ZC69</accession>
<reference evidence="2" key="1">
    <citation type="journal article" date="2019" name="Int. J. Syst. Evol. Microbiol.">
        <title>The Global Catalogue of Microorganisms (GCM) 10K type strain sequencing project: providing services to taxonomists for standard genome sequencing and annotation.</title>
        <authorList>
            <consortium name="The Broad Institute Genomics Platform"/>
            <consortium name="The Broad Institute Genome Sequencing Center for Infectious Disease"/>
            <person name="Wu L."/>
            <person name="Ma J."/>
        </authorList>
    </citation>
    <scope>NUCLEOTIDE SEQUENCE [LARGE SCALE GENOMIC DNA]</scope>
    <source>
        <strain evidence="2">CCTCC AB 2017081</strain>
    </source>
</reference>
<organism evidence="1 2">
    <name type="scientific">Deinococcus rufus</name>
    <dbReference type="NCBI Taxonomy" id="2136097"/>
    <lineage>
        <taxon>Bacteria</taxon>
        <taxon>Thermotogati</taxon>
        <taxon>Deinococcota</taxon>
        <taxon>Deinococci</taxon>
        <taxon>Deinococcales</taxon>
        <taxon>Deinococcaceae</taxon>
        <taxon>Deinococcus</taxon>
    </lineage>
</organism>
<evidence type="ECO:0008006" key="3">
    <source>
        <dbReference type="Google" id="ProtNLM"/>
    </source>
</evidence>
<evidence type="ECO:0000313" key="2">
    <source>
        <dbReference type="Proteomes" id="UP001595803"/>
    </source>
</evidence>
<comment type="caution">
    <text evidence="1">The sequence shown here is derived from an EMBL/GenBank/DDBJ whole genome shotgun (WGS) entry which is preliminary data.</text>
</comment>
<dbReference type="Proteomes" id="UP001595803">
    <property type="component" value="Unassembled WGS sequence"/>
</dbReference>